<dbReference type="Pfam" id="PF00104">
    <property type="entry name" value="Hormone_recep"/>
    <property type="match status" value="1"/>
</dbReference>
<name>A0A8R1EEN2_CAEJA</name>
<dbReference type="AlphaFoldDB" id="A0A8R1EEN2"/>
<keyword evidence="2" id="KW-0804">Transcription</keyword>
<evidence type="ECO:0000313" key="5">
    <source>
        <dbReference type="EnsemblMetazoa" id="CJA33471.1"/>
    </source>
</evidence>
<dbReference type="EnsemblMetazoa" id="CJA33471.1">
    <property type="protein sequence ID" value="CJA33471.1"/>
    <property type="gene ID" value="WBGene00209318"/>
</dbReference>
<dbReference type="Gene3D" id="1.10.565.10">
    <property type="entry name" value="Retinoid X Receptor"/>
    <property type="match status" value="1"/>
</dbReference>
<evidence type="ECO:0000259" key="4">
    <source>
        <dbReference type="PROSITE" id="PS51843"/>
    </source>
</evidence>
<evidence type="ECO:0000256" key="1">
    <source>
        <dbReference type="ARBA" id="ARBA00023015"/>
    </source>
</evidence>
<dbReference type="InterPro" id="IPR035500">
    <property type="entry name" value="NHR-like_dom_sf"/>
</dbReference>
<reference evidence="5" key="2">
    <citation type="submission" date="2022-06" db="UniProtKB">
        <authorList>
            <consortium name="EnsemblMetazoa"/>
        </authorList>
    </citation>
    <scope>IDENTIFICATION</scope>
    <source>
        <strain evidence="5">DF5081</strain>
    </source>
</reference>
<sequence>MPRYLNYVIYPMQNFAMDDYEMVLIKCIMFFSNEAGLSAAGKSIVSAAREKYLSSLYNYGRNNKCATSVQATLRIAKFMIMLSAITSLTHLMNEGVHVTSLFNIIEFDELIQATHKTTPPHHTPPPQG</sequence>
<evidence type="ECO:0000313" key="6">
    <source>
        <dbReference type="Proteomes" id="UP000005237"/>
    </source>
</evidence>
<keyword evidence="6" id="KW-1185">Reference proteome</keyword>
<reference evidence="6" key="1">
    <citation type="submission" date="2010-08" db="EMBL/GenBank/DDBJ databases">
        <authorList>
            <consortium name="Caenorhabditis japonica Sequencing Consortium"/>
            <person name="Wilson R.K."/>
        </authorList>
    </citation>
    <scope>NUCLEOTIDE SEQUENCE [LARGE SCALE GENOMIC DNA]</scope>
    <source>
        <strain evidence="6">DF5081</strain>
    </source>
</reference>
<dbReference type="SUPFAM" id="SSF48508">
    <property type="entry name" value="Nuclear receptor ligand-binding domain"/>
    <property type="match status" value="1"/>
</dbReference>
<dbReference type="InterPro" id="IPR052499">
    <property type="entry name" value="C.elegans_NHRs"/>
</dbReference>
<dbReference type="PANTHER" id="PTHR47630:SF1">
    <property type="entry name" value="NUCLEAR HORMONE RECEPTOR FAMILY MEMBER NHR-4"/>
    <property type="match status" value="1"/>
</dbReference>
<dbReference type="Proteomes" id="UP000005237">
    <property type="component" value="Unassembled WGS sequence"/>
</dbReference>
<evidence type="ECO:0000256" key="3">
    <source>
        <dbReference type="ARBA" id="ARBA00023170"/>
    </source>
</evidence>
<dbReference type="InterPro" id="IPR000536">
    <property type="entry name" value="Nucl_hrmn_rcpt_lig-bd"/>
</dbReference>
<protein>
    <submittedName>
        <fullName evidence="5">NR LBD domain-containing protein</fullName>
    </submittedName>
</protein>
<proteinExistence type="predicted"/>
<keyword evidence="3" id="KW-0675">Receptor</keyword>
<keyword evidence="1" id="KW-0805">Transcription regulation</keyword>
<dbReference type="PROSITE" id="PS51843">
    <property type="entry name" value="NR_LBD"/>
    <property type="match status" value="1"/>
</dbReference>
<dbReference type="PANTHER" id="PTHR47630">
    <property type="entry name" value="NUCLEAR HORMONE RECEPTOR FAMILY-RELATED-RELATED"/>
    <property type="match status" value="1"/>
</dbReference>
<accession>A0A8R1EEN2</accession>
<evidence type="ECO:0000256" key="2">
    <source>
        <dbReference type="ARBA" id="ARBA00023163"/>
    </source>
</evidence>
<organism evidence="5 6">
    <name type="scientific">Caenorhabditis japonica</name>
    <dbReference type="NCBI Taxonomy" id="281687"/>
    <lineage>
        <taxon>Eukaryota</taxon>
        <taxon>Metazoa</taxon>
        <taxon>Ecdysozoa</taxon>
        <taxon>Nematoda</taxon>
        <taxon>Chromadorea</taxon>
        <taxon>Rhabditida</taxon>
        <taxon>Rhabditina</taxon>
        <taxon>Rhabditomorpha</taxon>
        <taxon>Rhabditoidea</taxon>
        <taxon>Rhabditidae</taxon>
        <taxon>Peloderinae</taxon>
        <taxon>Caenorhabditis</taxon>
    </lineage>
</organism>
<feature type="domain" description="NR LBD" evidence="4">
    <location>
        <begin position="1"/>
        <end position="118"/>
    </location>
</feature>